<dbReference type="STRING" id="29088.A0A2Y9GL62"/>
<dbReference type="PANTHER" id="PTHR10015:SF140">
    <property type="entry name" value="HEAT SHOCK TRANSCRIPTION FACTOR, X-LINKED MEMBER 3-RELATED"/>
    <property type="match status" value="1"/>
</dbReference>
<reference evidence="11" key="1">
    <citation type="submission" date="2025-08" db="UniProtKB">
        <authorList>
            <consortium name="RefSeq"/>
        </authorList>
    </citation>
    <scope>IDENTIFICATION</scope>
    <source>
        <tissue evidence="11">Blood</tissue>
    </source>
</reference>
<dbReference type="SMART" id="SM00415">
    <property type="entry name" value="HSF"/>
    <property type="match status" value="1"/>
</dbReference>
<proteinExistence type="inferred from homology"/>
<dbReference type="AlphaFoldDB" id="A0A2Y9GL62"/>
<evidence type="ECO:0000256" key="1">
    <source>
        <dbReference type="ARBA" id="ARBA00004123"/>
    </source>
</evidence>
<feature type="region of interest" description="Disordered" evidence="8">
    <location>
        <begin position="188"/>
        <end position="240"/>
    </location>
</feature>
<keyword evidence="4" id="KW-0238">DNA-binding</keyword>
<comment type="subcellular location">
    <subcellularLocation>
        <location evidence="1">Nucleus</location>
    </subcellularLocation>
</comment>
<evidence type="ECO:0000256" key="6">
    <source>
        <dbReference type="ARBA" id="ARBA00023242"/>
    </source>
</evidence>
<keyword evidence="10" id="KW-1185">Reference proteome</keyword>
<keyword evidence="6" id="KW-0539">Nucleus</keyword>
<dbReference type="InterPro" id="IPR036388">
    <property type="entry name" value="WH-like_DNA-bd_sf"/>
</dbReference>
<organism evidence="10 11">
    <name type="scientific">Neomonachus schauinslandi</name>
    <name type="common">Hawaiian monk seal</name>
    <name type="synonym">Monachus schauinslandi</name>
    <dbReference type="NCBI Taxonomy" id="29088"/>
    <lineage>
        <taxon>Eukaryota</taxon>
        <taxon>Metazoa</taxon>
        <taxon>Chordata</taxon>
        <taxon>Craniata</taxon>
        <taxon>Vertebrata</taxon>
        <taxon>Euteleostomi</taxon>
        <taxon>Mammalia</taxon>
        <taxon>Eutheria</taxon>
        <taxon>Laurasiatheria</taxon>
        <taxon>Carnivora</taxon>
        <taxon>Caniformia</taxon>
        <taxon>Pinnipedia</taxon>
        <taxon>Phocidae</taxon>
        <taxon>Monachinae</taxon>
        <taxon>Monachini</taxon>
        <taxon>Neomonachus</taxon>
    </lineage>
</organism>
<evidence type="ECO:0000313" key="11">
    <source>
        <dbReference type="RefSeq" id="XP_021538134.1"/>
    </source>
</evidence>
<dbReference type="GeneID" id="110573839"/>
<feature type="compositionally biased region" description="Basic and acidic residues" evidence="8">
    <location>
        <begin position="217"/>
        <end position="231"/>
    </location>
</feature>
<feature type="region of interest" description="Disordered" evidence="8">
    <location>
        <begin position="262"/>
        <end position="299"/>
    </location>
</feature>
<evidence type="ECO:0000313" key="10">
    <source>
        <dbReference type="Proteomes" id="UP000248481"/>
    </source>
</evidence>
<dbReference type="GO" id="GO:0005634">
    <property type="term" value="C:nucleus"/>
    <property type="evidence" value="ECO:0007669"/>
    <property type="project" value="UniProtKB-SubCell"/>
</dbReference>
<protein>
    <submittedName>
        <fullName evidence="11">Heat shock transcription factor, X-linked member 3</fullName>
    </submittedName>
</protein>
<dbReference type="Gene3D" id="1.10.10.10">
    <property type="entry name" value="Winged helix-like DNA-binding domain superfamily/Winged helix DNA-binding domain"/>
    <property type="match status" value="1"/>
</dbReference>
<dbReference type="SUPFAM" id="SSF46785">
    <property type="entry name" value="Winged helix' DNA-binding domain"/>
    <property type="match status" value="1"/>
</dbReference>
<name>A0A2Y9GL62_NEOSC</name>
<dbReference type="Pfam" id="PF00447">
    <property type="entry name" value="HSF_DNA-bind"/>
    <property type="match status" value="1"/>
</dbReference>
<dbReference type="RefSeq" id="XP_021538134.1">
    <property type="nucleotide sequence ID" value="XM_021682459.1"/>
</dbReference>
<dbReference type="GO" id="GO:0003700">
    <property type="term" value="F:DNA-binding transcription factor activity"/>
    <property type="evidence" value="ECO:0007669"/>
    <property type="project" value="InterPro"/>
</dbReference>
<dbReference type="KEGG" id="nsu:110573839"/>
<keyword evidence="5" id="KW-0804">Transcription</keyword>
<dbReference type="PANTHER" id="PTHR10015">
    <property type="entry name" value="HEAT SHOCK TRANSCRIPTION FACTOR"/>
    <property type="match status" value="1"/>
</dbReference>
<evidence type="ECO:0000256" key="3">
    <source>
        <dbReference type="ARBA" id="ARBA00023015"/>
    </source>
</evidence>
<gene>
    <name evidence="11" type="primary">LOC110573839</name>
</gene>
<dbReference type="InterPro" id="IPR036390">
    <property type="entry name" value="WH_DNA-bd_sf"/>
</dbReference>
<feature type="domain" description="HSF-type DNA-binding" evidence="9">
    <location>
        <begin position="78"/>
        <end position="184"/>
    </location>
</feature>
<sequence>MAGQSTDKIYQVKLPPPGDGEAATEVPSNSSLEPHLDSREVLEKHEDPAGSRDPDPQDNPQPQAPNLGAANVGQNIFGLSFPRKLWSVVEDTTFTSVRWNDDGDTVIIDEDLFQREILHRRGPERIFETDSLKGFIRLMNLYGFSKIRPDDPSVHAPGNKRMMMYRNSNFRRDRPVLLENIQGKGNLRTGTGWLGSSATPLKRKKQVAATRRSPRTHHNESAKEDKADPKEAPNVQGPSGTRAFSFSGIWALSSVARYAMANRGPSEQGGPSGEGTSRNVMFAPPATAGRDGAGELPTAPPAYPDYESVMSLYNTCYSILLAALLFMSPNEAPSENEEQEGSSDYKCALCEHFKDNPGP</sequence>
<evidence type="ECO:0000256" key="7">
    <source>
        <dbReference type="RuleBase" id="RU004020"/>
    </source>
</evidence>
<keyword evidence="11" id="KW-0346">Stress response</keyword>
<dbReference type="InterPro" id="IPR000232">
    <property type="entry name" value="HSF_DNA-bd"/>
</dbReference>
<dbReference type="Proteomes" id="UP000248481">
    <property type="component" value="Chromosome X"/>
</dbReference>
<keyword evidence="3" id="KW-0805">Transcription regulation</keyword>
<evidence type="ECO:0000259" key="9">
    <source>
        <dbReference type="SMART" id="SM00415"/>
    </source>
</evidence>
<accession>A0A2Y9GL62</accession>
<comment type="similarity">
    <text evidence="2 7">Belongs to the HSF family.</text>
</comment>
<dbReference type="FunFam" id="1.10.10.10:FF:000349">
    <property type="entry name" value="Heat shock transcription factor, Y-linked"/>
    <property type="match status" value="1"/>
</dbReference>
<feature type="region of interest" description="Disordered" evidence="8">
    <location>
        <begin position="1"/>
        <end position="70"/>
    </location>
</feature>
<feature type="compositionally biased region" description="Basic and acidic residues" evidence="8">
    <location>
        <begin position="34"/>
        <end position="55"/>
    </location>
</feature>
<evidence type="ECO:0000256" key="2">
    <source>
        <dbReference type="ARBA" id="ARBA00006403"/>
    </source>
</evidence>
<feature type="compositionally biased region" description="Basic residues" evidence="8">
    <location>
        <begin position="201"/>
        <end position="216"/>
    </location>
</feature>
<evidence type="ECO:0000256" key="4">
    <source>
        <dbReference type="ARBA" id="ARBA00023125"/>
    </source>
</evidence>
<evidence type="ECO:0000256" key="5">
    <source>
        <dbReference type="ARBA" id="ARBA00023163"/>
    </source>
</evidence>
<dbReference type="InParanoid" id="A0A2Y9GL62"/>
<dbReference type="GO" id="GO:0043565">
    <property type="term" value="F:sequence-specific DNA binding"/>
    <property type="evidence" value="ECO:0007669"/>
    <property type="project" value="InterPro"/>
</dbReference>
<evidence type="ECO:0000256" key="8">
    <source>
        <dbReference type="SAM" id="MobiDB-lite"/>
    </source>
</evidence>